<evidence type="ECO:0000256" key="1">
    <source>
        <dbReference type="SAM" id="Phobius"/>
    </source>
</evidence>
<keyword evidence="3" id="KW-1185">Reference proteome</keyword>
<protein>
    <submittedName>
        <fullName evidence="2">Oidioi.mRNA.OKI2018_I69.XSR.g16907.t1.cds</fullName>
    </submittedName>
</protein>
<name>A0ABN7SLG5_OIKDI</name>
<proteinExistence type="predicted"/>
<gene>
    <name evidence="2" type="ORF">OKIOD_LOCUS8465</name>
</gene>
<dbReference type="EMBL" id="OU015569">
    <property type="protein sequence ID" value="CAG5100236.1"/>
    <property type="molecule type" value="Genomic_DNA"/>
</dbReference>
<keyword evidence="1" id="KW-0472">Membrane</keyword>
<evidence type="ECO:0000313" key="2">
    <source>
        <dbReference type="EMBL" id="CAG5100236.1"/>
    </source>
</evidence>
<dbReference type="Proteomes" id="UP001158576">
    <property type="component" value="Chromosome XSR"/>
</dbReference>
<accession>A0ABN7SLG5</accession>
<keyword evidence="1" id="KW-0812">Transmembrane</keyword>
<sequence>MQRFLLASSIVGFTFPAQIPEKCCVCAEVNAAMMDPIIIIIDLPGVLLALGILVFTAAFTHYLYNHFNTRHTTTQFSPTPEFVPRRLPSKFTFSAPNRPINNSNNFNNFNNHGGPIKPIIKKRQF</sequence>
<evidence type="ECO:0000313" key="3">
    <source>
        <dbReference type="Proteomes" id="UP001158576"/>
    </source>
</evidence>
<feature type="transmembrane region" description="Helical" evidence="1">
    <location>
        <begin position="37"/>
        <end position="64"/>
    </location>
</feature>
<reference evidence="2 3" key="1">
    <citation type="submission" date="2021-04" db="EMBL/GenBank/DDBJ databases">
        <authorList>
            <person name="Bliznina A."/>
        </authorList>
    </citation>
    <scope>NUCLEOTIDE SEQUENCE [LARGE SCALE GENOMIC DNA]</scope>
</reference>
<organism evidence="2 3">
    <name type="scientific">Oikopleura dioica</name>
    <name type="common">Tunicate</name>
    <dbReference type="NCBI Taxonomy" id="34765"/>
    <lineage>
        <taxon>Eukaryota</taxon>
        <taxon>Metazoa</taxon>
        <taxon>Chordata</taxon>
        <taxon>Tunicata</taxon>
        <taxon>Appendicularia</taxon>
        <taxon>Copelata</taxon>
        <taxon>Oikopleuridae</taxon>
        <taxon>Oikopleura</taxon>
    </lineage>
</organism>
<keyword evidence="1" id="KW-1133">Transmembrane helix</keyword>